<dbReference type="InterPro" id="IPR013094">
    <property type="entry name" value="AB_hydrolase_3"/>
</dbReference>
<feature type="domain" description="Alpha/beta hydrolase fold-3" evidence="2">
    <location>
        <begin position="72"/>
        <end position="210"/>
    </location>
</feature>
<dbReference type="InterPro" id="IPR050300">
    <property type="entry name" value="GDXG_lipolytic_enzyme"/>
</dbReference>
<evidence type="ECO:0000259" key="2">
    <source>
        <dbReference type="Pfam" id="PF07859"/>
    </source>
</evidence>
<reference evidence="4" key="1">
    <citation type="submission" date="2008-02" db="EMBL/GenBank/DDBJ databases">
        <title>Complete sequence of chromosome 3 of Burkholderia cenocepacia MC0-3.</title>
        <authorList>
            <person name="Copeland A."/>
            <person name="Lucas S."/>
            <person name="Lapidus A."/>
            <person name="Barry K."/>
            <person name="Bruce D."/>
            <person name="Goodwin L."/>
            <person name="Glavina del Rio T."/>
            <person name="Dalin E."/>
            <person name="Tice H."/>
            <person name="Pitluck S."/>
            <person name="Chain P."/>
            <person name="Malfatti S."/>
            <person name="Shin M."/>
            <person name="Vergez L."/>
            <person name="Schmutz J."/>
            <person name="Larimer F."/>
            <person name="Land M."/>
            <person name="Hauser L."/>
            <person name="Kyrpides N."/>
            <person name="Mikhailova N."/>
            <person name="Tiedje J."/>
            <person name="Richardson P."/>
        </authorList>
    </citation>
    <scope>NUCLEOTIDE SEQUENCE [LARGE SCALE GENOMIC DNA]</scope>
    <source>
        <strain evidence="4">MC0-3</strain>
    </source>
</reference>
<gene>
    <name evidence="3" type="ordered locus">Bcenmc03_6920</name>
</gene>
<proteinExistence type="predicted"/>
<dbReference type="EMBL" id="CP000960">
    <property type="protein sequence ID" value="ACA96023.1"/>
    <property type="molecule type" value="Genomic_DNA"/>
</dbReference>
<dbReference type="PANTHER" id="PTHR48081:SF8">
    <property type="entry name" value="ALPHA_BETA HYDROLASE FOLD-3 DOMAIN-CONTAINING PROTEIN-RELATED"/>
    <property type="match status" value="1"/>
</dbReference>
<evidence type="ECO:0000256" key="1">
    <source>
        <dbReference type="ARBA" id="ARBA00022801"/>
    </source>
</evidence>
<dbReference type="Proteomes" id="UP000002169">
    <property type="component" value="Chromosome 3"/>
</dbReference>
<dbReference type="InterPro" id="IPR029058">
    <property type="entry name" value="AB_hydrolase_fold"/>
</dbReference>
<organism evidence="3 4">
    <name type="scientific">Burkholderia orbicola (strain MC0-3)</name>
    <dbReference type="NCBI Taxonomy" id="406425"/>
    <lineage>
        <taxon>Bacteria</taxon>
        <taxon>Pseudomonadati</taxon>
        <taxon>Pseudomonadota</taxon>
        <taxon>Betaproteobacteria</taxon>
        <taxon>Burkholderiales</taxon>
        <taxon>Burkholderiaceae</taxon>
        <taxon>Burkholderia</taxon>
        <taxon>Burkholderia cepacia complex</taxon>
        <taxon>Burkholderia orbicola</taxon>
    </lineage>
</organism>
<evidence type="ECO:0000313" key="4">
    <source>
        <dbReference type="Proteomes" id="UP000002169"/>
    </source>
</evidence>
<accession>B1KCS6</accession>
<protein>
    <submittedName>
        <fullName evidence="3">Alpha/beta hydrolase fold-3 domain protein</fullName>
    </submittedName>
</protein>
<evidence type="ECO:0000313" key="3">
    <source>
        <dbReference type="EMBL" id="ACA96023.1"/>
    </source>
</evidence>
<dbReference type="AlphaFoldDB" id="B1KCS6"/>
<dbReference type="GO" id="GO:0016787">
    <property type="term" value="F:hydrolase activity"/>
    <property type="evidence" value="ECO:0007669"/>
    <property type="project" value="UniProtKB-KW"/>
</dbReference>
<keyword evidence="1 3" id="KW-0378">Hydrolase</keyword>
<dbReference type="KEGG" id="bcm:Bcenmc03_6920"/>
<sequence length="246" mass="27178">MNREKIAPELRNLVRWMPPLPYGNAGGRWLIRNLSRFGGRTGFEGGTLELIRVGSLNLRVYRPDHYACGAALVWIHGGGYVVGAPAQDHARCTAVCRELGIVVVSVGYRLAPGHPYPAALDDCMSAWQWLLAAAQRLGVDPARIAIGGQSAGGGLAAALVQRLCDTAGPVPKAQWLFCPMLDDRTAARRELDGIKHPIWNNRQNAIGWQSANSVGSIYCWHIRKRRRLLRPFTTVLEVNWRRVVTV</sequence>
<dbReference type="Gene3D" id="3.40.50.1820">
    <property type="entry name" value="alpha/beta hydrolase"/>
    <property type="match status" value="1"/>
</dbReference>
<name>B1KCS6_BURO0</name>
<dbReference type="PANTHER" id="PTHR48081">
    <property type="entry name" value="AB HYDROLASE SUPERFAMILY PROTEIN C4A8.06C"/>
    <property type="match status" value="1"/>
</dbReference>
<dbReference type="HOGENOM" id="CLU_1127412_0_0_4"/>
<dbReference type="Pfam" id="PF07859">
    <property type="entry name" value="Abhydrolase_3"/>
    <property type="match status" value="1"/>
</dbReference>
<dbReference type="SUPFAM" id="SSF53474">
    <property type="entry name" value="alpha/beta-Hydrolases"/>
    <property type="match status" value="1"/>
</dbReference>